<dbReference type="OrthoDB" id="5676998at2"/>
<evidence type="ECO:0000313" key="1">
    <source>
        <dbReference type="EMBL" id="TFZ82278.1"/>
    </source>
</evidence>
<dbReference type="Pfam" id="PF12893">
    <property type="entry name" value="Lumazine_bd_2"/>
    <property type="match status" value="1"/>
</dbReference>
<dbReference type="RefSeq" id="WP_135281983.1">
    <property type="nucleotide sequence ID" value="NZ_SRIO01000010.1"/>
</dbReference>
<dbReference type="EMBL" id="SRIO01000010">
    <property type="protein sequence ID" value="TFZ82278.1"/>
    <property type="molecule type" value="Genomic_DNA"/>
</dbReference>
<dbReference type="AlphaFoldDB" id="A0A4Z0F8Y1"/>
<proteinExistence type="predicted"/>
<keyword evidence="2" id="KW-1185">Reference proteome</keyword>
<dbReference type="SUPFAM" id="SSF54427">
    <property type="entry name" value="NTF2-like"/>
    <property type="match status" value="1"/>
</dbReference>
<comment type="caution">
    <text evidence="1">The sequence shown here is derived from an EMBL/GenBank/DDBJ whole genome shotgun (WGS) entry which is preliminary data.</text>
</comment>
<reference evidence="1 2" key="1">
    <citation type="journal article" date="2019" name="ISME J.">
        <title>Candidatus Macondimonas diazotrophica, a novel gammaproteobacterial genus dominating crude-oil-contaminated coastal sediments.</title>
        <authorList>
            <person name="Karthikeyan S."/>
            <person name="Konstantinidis K."/>
        </authorList>
    </citation>
    <scope>NUCLEOTIDE SEQUENCE [LARGE SCALE GENOMIC DNA]</scope>
    <source>
        <strain evidence="1 2">KTK01</strain>
    </source>
</reference>
<accession>A0A4Z0F8Y1</accession>
<dbReference type="InterPro" id="IPR032710">
    <property type="entry name" value="NTF2-like_dom_sf"/>
</dbReference>
<dbReference type="Proteomes" id="UP000297890">
    <property type="component" value="Unassembled WGS sequence"/>
</dbReference>
<name>A0A4Z0F8Y1_9GAMM</name>
<organism evidence="1 2">
    <name type="scientific">Candidatus Macondimonas diazotrophica</name>
    <dbReference type="NCBI Taxonomy" id="2305248"/>
    <lineage>
        <taxon>Bacteria</taxon>
        <taxon>Pseudomonadati</taxon>
        <taxon>Pseudomonadota</taxon>
        <taxon>Gammaproteobacteria</taxon>
        <taxon>Chromatiales</taxon>
        <taxon>Ectothiorhodospiraceae</taxon>
        <taxon>Candidatus Macondimonas</taxon>
    </lineage>
</organism>
<dbReference type="Gene3D" id="3.10.450.50">
    <property type="match status" value="1"/>
</dbReference>
<sequence length="125" mass="13615">MSGTESLRGQADLAAIASLVRAYCKGLHQGDPALLRSLFDPQAALQAPGLRRSLDAWLAMVARRSSPAVREDPFAYGILGIDLMGDQALAKVDCPLLGDRFTDCLSLLREDGQWRIVNKMYAPRA</sequence>
<evidence type="ECO:0000313" key="2">
    <source>
        <dbReference type="Proteomes" id="UP000297890"/>
    </source>
</evidence>
<protein>
    <submittedName>
        <fullName evidence="1">Nuclear transport factor 2 family protein</fullName>
    </submittedName>
</protein>
<dbReference type="InterPro" id="IPR039437">
    <property type="entry name" value="FrzH/put_lumazine-bd"/>
</dbReference>
<gene>
    <name evidence="1" type="ORF">E4680_08490</name>
</gene>